<accession>A0A1C7PIT0</accession>
<evidence type="ECO:0008006" key="4">
    <source>
        <dbReference type="Google" id="ProtNLM"/>
    </source>
</evidence>
<keyword evidence="3" id="KW-1185">Reference proteome</keyword>
<feature type="signal peptide" evidence="1">
    <location>
        <begin position="1"/>
        <end position="22"/>
    </location>
</feature>
<dbReference type="KEGG" id="agl:PYTT_0213"/>
<proteinExistence type="predicted"/>
<dbReference type="STRING" id="1679444.PYTT_0213"/>
<dbReference type="Proteomes" id="UP000176204">
    <property type="component" value="Chromosome I"/>
</dbReference>
<dbReference type="PROSITE" id="PS51257">
    <property type="entry name" value="PROKAR_LIPOPROTEIN"/>
    <property type="match status" value="1"/>
</dbReference>
<protein>
    <recommendedName>
        <fullName evidence="4">Lipoprotein</fullName>
    </recommendedName>
</protein>
<organism evidence="2 3">
    <name type="scientific">Akkermansia glycaniphila</name>
    <dbReference type="NCBI Taxonomy" id="1679444"/>
    <lineage>
        <taxon>Bacteria</taxon>
        <taxon>Pseudomonadati</taxon>
        <taxon>Verrucomicrobiota</taxon>
        <taxon>Verrucomicrobiia</taxon>
        <taxon>Verrucomicrobiales</taxon>
        <taxon>Akkermansiaceae</taxon>
        <taxon>Akkermansia</taxon>
    </lineage>
</organism>
<sequence>MNRCYIHHLLRTVIRLAFFAWPACFCLTLASCWLNTSGKLDAPGKYIEAYYINTSQPAAQIFEQSGRYYIKAPRLRLRPAPRMWTSVSEPSHYICMETKEWAYHEIFSYNKKSLPLPGQGNLPIPEPDAPWIPSGEFESSPFTVLGNAQSPTAPQPGTLLSSYELKAPSTHRSVGNILRLPIVGLSFCAIDLPAMFVTAIPYGICTNDWLNNDPLPSQMGRTQSHNCSDPECNFHSHDSFGNCE</sequence>
<keyword evidence="1" id="KW-0732">Signal</keyword>
<name>A0A1C7PIT0_9BACT</name>
<evidence type="ECO:0000313" key="3">
    <source>
        <dbReference type="Proteomes" id="UP000176204"/>
    </source>
</evidence>
<gene>
    <name evidence="2" type="ORF">PYTT_0213</name>
</gene>
<evidence type="ECO:0000256" key="1">
    <source>
        <dbReference type="SAM" id="SignalP"/>
    </source>
</evidence>
<reference evidence="3" key="1">
    <citation type="submission" date="2016-09" db="EMBL/GenBank/DDBJ databases">
        <authorList>
            <person name="Koehorst J."/>
        </authorList>
    </citation>
    <scope>NUCLEOTIDE SEQUENCE [LARGE SCALE GENOMIC DNA]</scope>
</reference>
<evidence type="ECO:0000313" key="2">
    <source>
        <dbReference type="EMBL" id="SEH71975.1"/>
    </source>
</evidence>
<dbReference type="EMBL" id="LT629973">
    <property type="protein sequence ID" value="SEH71975.1"/>
    <property type="molecule type" value="Genomic_DNA"/>
</dbReference>
<dbReference type="RefSeq" id="WP_067772460.1">
    <property type="nucleotide sequence ID" value="NZ_LIGX01000002.1"/>
</dbReference>
<feature type="chain" id="PRO_5014266615" description="Lipoprotein" evidence="1">
    <location>
        <begin position="23"/>
        <end position="244"/>
    </location>
</feature>
<dbReference type="AlphaFoldDB" id="A0A1C7PIT0"/>